<feature type="transmembrane region" description="Helical" evidence="7">
    <location>
        <begin position="383"/>
        <end position="404"/>
    </location>
</feature>
<dbReference type="InterPro" id="IPR003439">
    <property type="entry name" value="ABC_transporter-like_ATP-bd"/>
</dbReference>
<dbReference type="Proteomes" id="UP000573603">
    <property type="component" value="Unassembled WGS sequence"/>
</dbReference>
<evidence type="ECO:0000256" key="4">
    <source>
        <dbReference type="ARBA" id="ARBA00022989"/>
    </source>
</evidence>
<keyword evidence="10" id="KW-1185">Reference proteome</keyword>
<dbReference type="PANTHER" id="PTHR24221">
    <property type="entry name" value="ATP-BINDING CASSETTE SUB-FAMILY B"/>
    <property type="match status" value="1"/>
</dbReference>
<dbReference type="PROSITE" id="PS50893">
    <property type="entry name" value="ABC_TRANSPORTER_2"/>
    <property type="match status" value="1"/>
</dbReference>
<dbReference type="AlphaFoldDB" id="A0A8H5E4T4"/>
<dbReference type="SUPFAM" id="SSF53474">
    <property type="entry name" value="alpha/beta-Hydrolases"/>
    <property type="match status" value="1"/>
</dbReference>
<dbReference type="Gene3D" id="3.40.50.300">
    <property type="entry name" value="P-loop containing nucleotide triphosphate hydrolases"/>
    <property type="match status" value="1"/>
</dbReference>
<accession>A0A8H5E4T4</accession>
<dbReference type="InterPro" id="IPR036640">
    <property type="entry name" value="ABC1_TM_sf"/>
</dbReference>
<evidence type="ECO:0000313" key="9">
    <source>
        <dbReference type="EMBL" id="KAF5246561.1"/>
    </source>
</evidence>
<protein>
    <recommendedName>
        <fullName evidence="8">ABC transporter domain-containing protein</fullName>
    </recommendedName>
</protein>
<evidence type="ECO:0000256" key="5">
    <source>
        <dbReference type="ARBA" id="ARBA00023136"/>
    </source>
</evidence>
<dbReference type="Pfam" id="PF05057">
    <property type="entry name" value="DUF676"/>
    <property type="match status" value="2"/>
</dbReference>
<feature type="transmembrane region" description="Helical" evidence="7">
    <location>
        <begin position="240"/>
        <end position="261"/>
    </location>
</feature>
<feature type="compositionally biased region" description="Polar residues" evidence="6">
    <location>
        <begin position="165"/>
        <end position="175"/>
    </location>
</feature>
<keyword evidence="3 7" id="KW-0812">Transmembrane</keyword>
<sequence length="975" mass="109441">MPSILQVSNTLHYICSLVAAVFVSVVTFLSAPRTTGTPTPWNGDHLAIGLLILWYLAEGIAMFVQQSQQSKQPEKIHLVVLISLWAFIWSQRITPRLLVLGTSLITLAFEVPLQMFSASCWRKDIYHILQLASQTFRLLPVLFLVICHLSSSGELYTPDSETDESQPFLQSNGHPNSRAFPSYGTETPLDKDVNGNEYIDSSEIKRQRAKKLKDKGGWLGYPSDLFIFLPFLIPKKERKIQVCILISLLCILATRVFNILVPRQLGIVVDQLLAKENPFHALFIWLVMSLASHDVVSGLIESLAKIPIKQFSCRCLTNAASNHVLSLPVVFRPERDSAEVMKAIEQGAALTSVFDMLIITILPTVFDLAIAFVLLYWKFNSYVALAMAIGSVLFLTLRATGWNLDNRRESTKPKGKETKPAVIDKEGAKDLEKVEGRVALHDVYFSYVPRRPTVQDLSFFAEPGQTVGLVGETGAGKLSIMRLLLRFYDIDEGSITIDGYDILDITLSSLRNALGVAPQGPLLFNASILENMRYARPSATDEEIVAACRSAAIRDKISASLLIDNGFAMRRKAIKGEWTWSNGRMTIHGLWGNPSHMRNVAKALRDEYSEDELYILPAEKNRGNFICDGIELGGERVCAEIEDKLRSIEEQGGKITKLSFAGYSLGGLVSRYCGWLNNVWNVLGARTLSMSGRQLFTIDKFRGTNQPLLAVLADPDSIFMSGLKKFKRRTLYTNIVNDRSVLHYTSAITKHDPYTDLEKVNLNYLEGYEGVILDADHPIVLRPKLQQDTLSTDYEALKQWVKNILFAMIVGVMISIGLAVFLAYSAVRSANRIKAHESGEAGLKVEQYRLPLCIKEMREEVGQAYEVLNSSRKNQYLPALSSENDLVYNVEGRKLPKKERRMSTPGQPTLALTPYQFETIENLDAAGWRKFPVHIQKHRHSHAAIVVRMDKESFVDGWVILKHFAGNLWEMHLRA</sequence>
<evidence type="ECO:0000256" key="3">
    <source>
        <dbReference type="ARBA" id="ARBA00022692"/>
    </source>
</evidence>
<dbReference type="GO" id="GO:0016887">
    <property type="term" value="F:ATP hydrolysis activity"/>
    <property type="evidence" value="ECO:0007669"/>
    <property type="project" value="InterPro"/>
</dbReference>
<keyword evidence="5 7" id="KW-0472">Membrane</keyword>
<organism evidence="9 10">
    <name type="scientific">Fusarium anthophilum</name>
    <dbReference type="NCBI Taxonomy" id="48485"/>
    <lineage>
        <taxon>Eukaryota</taxon>
        <taxon>Fungi</taxon>
        <taxon>Dikarya</taxon>
        <taxon>Ascomycota</taxon>
        <taxon>Pezizomycotina</taxon>
        <taxon>Sordariomycetes</taxon>
        <taxon>Hypocreomycetidae</taxon>
        <taxon>Hypocreales</taxon>
        <taxon>Nectriaceae</taxon>
        <taxon>Fusarium</taxon>
        <taxon>Fusarium fujikuroi species complex</taxon>
    </lineage>
</organism>
<evidence type="ECO:0000256" key="2">
    <source>
        <dbReference type="ARBA" id="ARBA00007920"/>
    </source>
</evidence>
<dbReference type="SUPFAM" id="SSF90123">
    <property type="entry name" value="ABC transporter transmembrane region"/>
    <property type="match status" value="1"/>
</dbReference>
<name>A0A8H5E4T4_9HYPO</name>
<dbReference type="Gene3D" id="1.20.1560.10">
    <property type="entry name" value="ABC transporter type 1, transmembrane domain"/>
    <property type="match status" value="2"/>
</dbReference>
<dbReference type="GO" id="GO:0042626">
    <property type="term" value="F:ATPase-coupled transmembrane transporter activity"/>
    <property type="evidence" value="ECO:0007669"/>
    <property type="project" value="TreeGrafter"/>
</dbReference>
<feature type="transmembrane region" description="Helical" evidence="7">
    <location>
        <begin position="281"/>
        <end position="300"/>
    </location>
</feature>
<feature type="transmembrane region" description="Helical" evidence="7">
    <location>
        <begin position="356"/>
        <end position="377"/>
    </location>
</feature>
<proteinExistence type="inferred from homology"/>
<evidence type="ECO:0000259" key="8">
    <source>
        <dbReference type="PROSITE" id="PS50893"/>
    </source>
</evidence>
<feature type="transmembrane region" description="Helical" evidence="7">
    <location>
        <begin position="46"/>
        <end position="64"/>
    </location>
</feature>
<dbReference type="Gene3D" id="3.40.50.1820">
    <property type="entry name" value="alpha/beta hydrolase"/>
    <property type="match status" value="1"/>
</dbReference>
<comment type="caution">
    <text evidence="9">The sequence shown here is derived from an EMBL/GenBank/DDBJ whole genome shotgun (WGS) entry which is preliminary data.</text>
</comment>
<comment type="similarity">
    <text evidence="2">Belongs to the putative lipase ROG1 family.</text>
</comment>
<feature type="transmembrane region" description="Helical" evidence="7">
    <location>
        <begin position="12"/>
        <end position="31"/>
    </location>
</feature>
<dbReference type="GO" id="GO:0005524">
    <property type="term" value="F:ATP binding"/>
    <property type="evidence" value="ECO:0007669"/>
    <property type="project" value="InterPro"/>
</dbReference>
<dbReference type="InterPro" id="IPR007751">
    <property type="entry name" value="DUF676_lipase-like"/>
</dbReference>
<evidence type="ECO:0000313" key="10">
    <source>
        <dbReference type="Proteomes" id="UP000573603"/>
    </source>
</evidence>
<dbReference type="InterPro" id="IPR029058">
    <property type="entry name" value="AB_hydrolase_fold"/>
</dbReference>
<dbReference type="Pfam" id="PF00005">
    <property type="entry name" value="ABC_tran"/>
    <property type="match status" value="1"/>
</dbReference>
<feature type="transmembrane region" description="Helical" evidence="7">
    <location>
        <begin position="76"/>
        <end position="91"/>
    </location>
</feature>
<dbReference type="InterPro" id="IPR039421">
    <property type="entry name" value="Type_1_exporter"/>
</dbReference>
<gene>
    <name evidence="9" type="ORF">FANTH_6811</name>
</gene>
<dbReference type="EMBL" id="JABEVY010000149">
    <property type="protein sequence ID" value="KAF5246561.1"/>
    <property type="molecule type" value="Genomic_DNA"/>
</dbReference>
<feature type="transmembrane region" description="Helical" evidence="7">
    <location>
        <begin position="97"/>
        <end position="116"/>
    </location>
</feature>
<feature type="transmembrane region" description="Helical" evidence="7">
    <location>
        <begin position="804"/>
        <end position="824"/>
    </location>
</feature>
<dbReference type="GO" id="GO:0005774">
    <property type="term" value="C:vacuolar membrane"/>
    <property type="evidence" value="ECO:0007669"/>
    <property type="project" value="TreeGrafter"/>
</dbReference>
<feature type="region of interest" description="Disordered" evidence="6">
    <location>
        <begin position="157"/>
        <end position="187"/>
    </location>
</feature>
<evidence type="ECO:0000256" key="1">
    <source>
        <dbReference type="ARBA" id="ARBA00004141"/>
    </source>
</evidence>
<dbReference type="InterPro" id="IPR027417">
    <property type="entry name" value="P-loop_NTPase"/>
</dbReference>
<reference evidence="9 10" key="1">
    <citation type="journal article" date="2020" name="BMC Genomics">
        <title>Correction to: Identification and distribution of gene clusters required for synthesis of sphingolipid metabolism inhibitors in diverse species of the filamentous fungus Fusarium.</title>
        <authorList>
            <person name="Kim H.S."/>
            <person name="Lohmar J.M."/>
            <person name="Busman M."/>
            <person name="Brown D.W."/>
            <person name="Naumann T.A."/>
            <person name="Divon H.H."/>
            <person name="Lysoe E."/>
            <person name="Uhlig S."/>
            <person name="Proctor R.H."/>
        </authorList>
    </citation>
    <scope>NUCLEOTIDE SEQUENCE [LARGE SCALE GENOMIC DNA]</scope>
    <source>
        <strain evidence="9 10">NRRL 25214</strain>
    </source>
</reference>
<evidence type="ECO:0000256" key="6">
    <source>
        <dbReference type="SAM" id="MobiDB-lite"/>
    </source>
</evidence>
<evidence type="ECO:0000256" key="7">
    <source>
        <dbReference type="SAM" id="Phobius"/>
    </source>
</evidence>
<feature type="domain" description="ABC transporter" evidence="8">
    <location>
        <begin position="438"/>
        <end position="794"/>
    </location>
</feature>
<keyword evidence="4 7" id="KW-1133">Transmembrane helix</keyword>
<dbReference type="PANTHER" id="PTHR24221:SF651">
    <property type="entry name" value="HEAVY METAL TOLERANCE PROTEIN"/>
    <property type="match status" value="1"/>
</dbReference>
<dbReference type="SUPFAM" id="SSF52540">
    <property type="entry name" value="P-loop containing nucleoside triphosphate hydrolases"/>
    <property type="match status" value="1"/>
</dbReference>
<comment type="subcellular location">
    <subcellularLocation>
        <location evidence="1">Membrane</location>
        <topology evidence="1">Multi-pass membrane protein</topology>
    </subcellularLocation>
</comment>